<comment type="catalytic activity">
    <reaction evidence="9 11">
        <text>DNA(n) + a 2'-deoxyribonucleoside 5'-triphosphate = DNA(n+1) + diphosphate</text>
        <dbReference type="Rhea" id="RHEA:22508"/>
        <dbReference type="Rhea" id="RHEA-COMP:17339"/>
        <dbReference type="Rhea" id="RHEA-COMP:17340"/>
        <dbReference type="ChEBI" id="CHEBI:33019"/>
        <dbReference type="ChEBI" id="CHEBI:61560"/>
        <dbReference type="ChEBI" id="CHEBI:173112"/>
        <dbReference type="EC" id="2.7.7.7"/>
    </reaction>
</comment>
<feature type="domain" description="DNA-directed DNA polymerase family A palm" evidence="13">
    <location>
        <begin position="657"/>
        <end position="863"/>
    </location>
</feature>
<dbReference type="GO" id="GO:0003887">
    <property type="term" value="F:DNA-directed DNA polymerase activity"/>
    <property type="evidence" value="ECO:0007669"/>
    <property type="project" value="UniProtKB-EC"/>
</dbReference>
<dbReference type="SMART" id="SM00279">
    <property type="entry name" value="HhH2"/>
    <property type="match status" value="1"/>
</dbReference>
<dbReference type="NCBIfam" id="TIGR00593">
    <property type="entry name" value="pola"/>
    <property type="match status" value="1"/>
</dbReference>
<keyword evidence="11" id="KW-0540">Nuclease</keyword>
<dbReference type="Pfam" id="PF00476">
    <property type="entry name" value="DNA_pol_A"/>
    <property type="match status" value="1"/>
</dbReference>
<dbReference type="PROSITE" id="PS00447">
    <property type="entry name" value="DNA_POLYMERASE_A"/>
    <property type="match status" value="1"/>
</dbReference>
<dbReference type="Pfam" id="PF02739">
    <property type="entry name" value="5_3_exonuc_N"/>
    <property type="match status" value="1"/>
</dbReference>
<comment type="function">
    <text evidence="11">In addition to polymerase activity, this DNA polymerase exhibits 5'-3' exonuclease activity.</text>
</comment>
<reference evidence="14" key="1">
    <citation type="submission" date="2024-03" db="EMBL/GenBank/DDBJ databases">
        <title>Human intestinal bacterial collection.</title>
        <authorList>
            <person name="Pauvert C."/>
            <person name="Hitch T.C.A."/>
            <person name="Clavel T."/>
        </authorList>
    </citation>
    <scope>NUCLEOTIDE SEQUENCE [LARGE SCALE GENOMIC DNA]</scope>
    <source>
        <strain evidence="14">CLA-AA-H89B</strain>
    </source>
</reference>
<dbReference type="CDD" id="cd08637">
    <property type="entry name" value="DNA_pol_A_pol_I_C"/>
    <property type="match status" value="1"/>
</dbReference>
<dbReference type="InterPro" id="IPR036397">
    <property type="entry name" value="RNaseH_sf"/>
</dbReference>
<sequence>MRKKLILIDGHSILNRAFYGVPDLTNAEGIHTNALYGFLNIMFRFIDEEKPDYITVAFDLSAPTFRHKEYAAYKGTRKPMAPELKQQVPLIKELLRAMQITIVEKEGYEADDLLGTIAKKTAAKGLDVSVISGDRDLLQLAEEHIKIRIPKTKKGVTEVEDYLPADVETLYGVTPLEFIDMKALMGDTSDNIPGAPGVGPKTASALITQYHNIETIFEHLDELKPPKAKKSISENVEQVKLSKFLATIDIDVPVDYDLENAAVGGYYTPEAYELFKRFNFKSFLKRFNQEDTGITLEADRYFTCVTEFSEVEELFAQAQNKVRTDKNAVIGFAAAVEKGILYGISLAVSPEKTAYIPVSGFVTQEYLTDKLSELVQQCPSRQIAVMALKEKLDLFRNCPGDSKDTRLKVSQDKFIDTAIAAYLLNPTNQEYTYDTIAKDFCGLTLNSRAELLGKTTLAEAADTQQETLCRLLCMESYIAMAAWKPLYKALEEENMRSLFFDIEMPLVFVLYEMQAEGIRVDSAALKEYGTMLGEKIAVLEQEIYADAGETFNINSPKQLGVILFEKMGMPNGKKTKSGYSTAADILEKLAPEYPVVQKILDYRQMTKLKSTYADGLAGYIQEDGRIHGTFNQTITATGRISSTEPNLQNIPIRMELGKKIRQVFIPRDGYVFLDADYSQIELRILAHMSGDEKLIEAYNSAQDIHRTTASQVFHVPFDEVTPEQRRNAKAVNFGIVYGISSFGLSQDLSISKKQAAEYIEKYFEAYPGIKVYIDELVAFAKEHGYSLTMFNRRRPIPEIKSSNFMQRSFGERVAMNAPIQGTAADIIKLAMIEVYNRLKERGLKSRLILQVHDELLVEAHQDEVEEVKQLMTDAMKNAAKLAVVLEVDLKEGKNWLEAH</sequence>
<evidence type="ECO:0000256" key="6">
    <source>
        <dbReference type="ARBA" id="ARBA00022932"/>
    </source>
</evidence>
<dbReference type="Gene3D" id="1.20.1060.10">
    <property type="entry name" value="Taq DNA Polymerase, Chain T, domain 4"/>
    <property type="match status" value="1"/>
</dbReference>
<accession>A0ABV1H3B7</accession>
<dbReference type="InterPro" id="IPR012337">
    <property type="entry name" value="RNaseH-like_sf"/>
</dbReference>
<keyword evidence="8 11" id="KW-0234">DNA repair</keyword>
<dbReference type="Gene3D" id="3.40.50.1010">
    <property type="entry name" value="5'-nuclease"/>
    <property type="match status" value="1"/>
</dbReference>
<dbReference type="SMART" id="SM00475">
    <property type="entry name" value="53EXOc"/>
    <property type="match status" value="1"/>
</dbReference>
<dbReference type="Gene3D" id="3.30.420.10">
    <property type="entry name" value="Ribonuclease H-like superfamily/Ribonuclease H"/>
    <property type="match status" value="1"/>
</dbReference>
<comment type="similarity">
    <text evidence="1 11">Belongs to the DNA polymerase type-A family.</text>
</comment>
<dbReference type="EC" id="2.7.7.7" evidence="10 11"/>
<keyword evidence="11" id="KW-0269">Exonuclease</keyword>
<evidence type="ECO:0000313" key="15">
    <source>
        <dbReference type="Proteomes" id="UP001546774"/>
    </source>
</evidence>
<dbReference type="EMBL" id="JBBMFS010000002">
    <property type="protein sequence ID" value="MEQ2554189.1"/>
    <property type="molecule type" value="Genomic_DNA"/>
</dbReference>
<name>A0ABV1H3B7_9FIRM</name>
<evidence type="ECO:0000256" key="2">
    <source>
        <dbReference type="ARBA" id="ARBA00022679"/>
    </source>
</evidence>
<evidence type="ECO:0000259" key="12">
    <source>
        <dbReference type="SMART" id="SM00475"/>
    </source>
</evidence>
<evidence type="ECO:0000256" key="9">
    <source>
        <dbReference type="ARBA" id="ARBA00049244"/>
    </source>
</evidence>
<dbReference type="CDD" id="cd09859">
    <property type="entry name" value="PIN_53EXO"/>
    <property type="match status" value="1"/>
</dbReference>
<dbReference type="CDD" id="cd06140">
    <property type="entry name" value="DNA_polA_I_Bacillus_like_exo"/>
    <property type="match status" value="1"/>
</dbReference>
<dbReference type="PRINTS" id="PR00868">
    <property type="entry name" value="DNAPOLI"/>
</dbReference>
<dbReference type="SUPFAM" id="SSF56672">
    <property type="entry name" value="DNA/RNA polymerases"/>
    <property type="match status" value="1"/>
</dbReference>
<evidence type="ECO:0000256" key="8">
    <source>
        <dbReference type="ARBA" id="ARBA00023204"/>
    </source>
</evidence>
<dbReference type="PANTHER" id="PTHR10133">
    <property type="entry name" value="DNA POLYMERASE I"/>
    <property type="match status" value="1"/>
</dbReference>
<dbReference type="InterPro" id="IPR020045">
    <property type="entry name" value="DNA_polI_H3TH"/>
</dbReference>
<evidence type="ECO:0000256" key="7">
    <source>
        <dbReference type="ARBA" id="ARBA00023125"/>
    </source>
</evidence>
<dbReference type="SUPFAM" id="SSF47807">
    <property type="entry name" value="5' to 3' exonuclease, C-terminal subdomain"/>
    <property type="match status" value="1"/>
</dbReference>
<dbReference type="SUPFAM" id="SSF53098">
    <property type="entry name" value="Ribonuclease H-like"/>
    <property type="match status" value="1"/>
</dbReference>
<dbReference type="InterPro" id="IPR029060">
    <property type="entry name" value="PIN-like_dom_sf"/>
</dbReference>
<keyword evidence="6 11" id="KW-0239">DNA-directed DNA polymerase</keyword>
<dbReference type="InterPro" id="IPR036279">
    <property type="entry name" value="5-3_exonuclease_C_sf"/>
</dbReference>
<evidence type="ECO:0000256" key="10">
    <source>
        <dbReference type="NCBIfam" id="TIGR00593"/>
    </source>
</evidence>
<evidence type="ECO:0000313" key="14">
    <source>
        <dbReference type="EMBL" id="MEQ2554189.1"/>
    </source>
</evidence>
<dbReference type="InterPro" id="IPR008918">
    <property type="entry name" value="HhH2"/>
</dbReference>
<dbReference type="InterPro" id="IPR018320">
    <property type="entry name" value="DNA_polymerase_1"/>
</dbReference>
<dbReference type="SUPFAM" id="SSF88723">
    <property type="entry name" value="PIN domain-like"/>
    <property type="match status" value="1"/>
</dbReference>
<keyword evidence="7 11" id="KW-0238">DNA-binding</keyword>
<dbReference type="InterPro" id="IPR002298">
    <property type="entry name" value="DNA_polymerase_A"/>
</dbReference>
<evidence type="ECO:0000256" key="5">
    <source>
        <dbReference type="ARBA" id="ARBA00022763"/>
    </source>
</evidence>
<dbReference type="SMART" id="SM00482">
    <property type="entry name" value="POLAc"/>
    <property type="match status" value="1"/>
</dbReference>
<dbReference type="InterPro" id="IPR043502">
    <property type="entry name" value="DNA/RNA_pol_sf"/>
</dbReference>
<dbReference type="InterPro" id="IPR001098">
    <property type="entry name" value="DNA-dir_DNA_pol_A_palm_dom"/>
</dbReference>
<evidence type="ECO:0000256" key="3">
    <source>
        <dbReference type="ARBA" id="ARBA00022695"/>
    </source>
</evidence>
<dbReference type="Gene3D" id="3.30.70.370">
    <property type="match status" value="1"/>
</dbReference>
<dbReference type="InterPro" id="IPR019760">
    <property type="entry name" value="DNA-dir_DNA_pol_A_CS"/>
</dbReference>
<dbReference type="NCBIfam" id="NF004397">
    <property type="entry name" value="PRK05755.1"/>
    <property type="match status" value="1"/>
</dbReference>
<dbReference type="Proteomes" id="UP001546774">
    <property type="component" value="Unassembled WGS sequence"/>
</dbReference>
<evidence type="ECO:0000259" key="13">
    <source>
        <dbReference type="SMART" id="SM00482"/>
    </source>
</evidence>
<keyword evidence="15" id="KW-1185">Reference proteome</keyword>
<dbReference type="InterPro" id="IPR002421">
    <property type="entry name" value="5-3_exonuclease"/>
</dbReference>
<evidence type="ECO:0000256" key="1">
    <source>
        <dbReference type="ARBA" id="ARBA00007705"/>
    </source>
</evidence>
<comment type="subunit">
    <text evidence="11">Single-chain monomer with multiple functions.</text>
</comment>
<dbReference type="CDD" id="cd09898">
    <property type="entry name" value="H3TH_53EXO"/>
    <property type="match status" value="1"/>
</dbReference>
<dbReference type="Gene3D" id="1.10.150.20">
    <property type="entry name" value="5' to 3' exonuclease, C-terminal subdomain"/>
    <property type="match status" value="2"/>
</dbReference>
<organism evidence="14 15">
    <name type="scientific">Lachnospira intestinalis</name>
    <dbReference type="NCBI Taxonomy" id="3133158"/>
    <lineage>
        <taxon>Bacteria</taxon>
        <taxon>Bacillati</taxon>
        <taxon>Bacillota</taxon>
        <taxon>Clostridia</taxon>
        <taxon>Lachnospirales</taxon>
        <taxon>Lachnospiraceae</taxon>
        <taxon>Lachnospira</taxon>
    </lineage>
</organism>
<dbReference type="InterPro" id="IPR020046">
    <property type="entry name" value="5-3_exonucl_a-hlix_arch_N"/>
</dbReference>
<keyword evidence="4 11" id="KW-0235">DNA replication</keyword>
<protein>
    <recommendedName>
        <fullName evidence="10 11">DNA polymerase I</fullName>
        <ecNumber evidence="10 11">2.7.7.7</ecNumber>
    </recommendedName>
</protein>
<comment type="caution">
    <text evidence="14">The sequence shown here is derived from an EMBL/GenBank/DDBJ whole genome shotgun (WGS) entry which is preliminary data.</text>
</comment>
<evidence type="ECO:0000256" key="4">
    <source>
        <dbReference type="ARBA" id="ARBA00022705"/>
    </source>
</evidence>
<evidence type="ECO:0000256" key="11">
    <source>
        <dbReference type="RuleBase" id="RU004460"/>
    </source>
</evidence>
<gene>
    <name evidence="11 14" type="primary">polA</name>
    <name evidence="14" type="ORF">WMO37_04045</name>
</gene>
<dbReference type="Pfam" id="PF01367">
    <property type="entry name" value="5_3_exonuc"/>
    <property type="match status" value="1"/>
</dbReference>
<keyword evidence="11" id="KW-0378">Hydrolase</keyword>
<keyword evidence="5 11" id="KW-0227">DNA damage</keyword>
<feature type="domain" description="5'-3' exonuclease" evidence="12">
    <location>
        <begin position="3"/>
        <end position="264"/>
    </location>
</feature>
<proteinExistence type="inferred from homology"/>
<keyword evidence="3 11" id="KW-0548">Nucleotidyltransferase</keyword>
<keyword evidence="2 11" id="KW-0808">Transferase</keyword>
<dbReference type="PANTHER" id="PTHR10133:SF27">
    <property type="entry name" value="DNA POLYMERASE NU"/>
    <property type="match status" value="1"/>
</dbReference>